<keyword evidence="6" id="KW-1185">Reference proteome</keyword>
<dbReference type="KEGG" id="cbau:H1R16_10625"/>
<evidence type="ECO:0000313" key="5">
    <source>
        <dbReference type="Proteomes" id="UP000515349"/>
    </source>
</evidence>
<evidence type="ECO:0000313" key="6">
    <source>
        <dbReference type="Proteomes" id="UP000539710"/>
    </source>
</evidence>
<keyword evidence="1 4" id="KW-0808">Transferase</keyword>
<dbReference type="GO" id="GO:0000287">
    <property type="term" value="F:magnesium ion binding"/>
    <property type="evidence" value="ECO:0007669"/>
    <property type="project" value="InterPro"/>
</dbReference>
<evidence type="ECO:0000313" key="4">
    <source>
        <dbReference type="EMBL" id="QMS98140.1"/>
    </source>
</evidence>
<evidence type="ECO:0000313" key="3">
    <source>
        <dbReference type="EMBL" id="MBA5246494.1"/>
    </source>
</evidence>
<dbReference type="Pfam" id="PF01648">
    <property type="entry name" value="ACPS"/>
    <property type="match status" value="1"/>
</dbReference>
<name>A0A7D7LP50_9FLAO</name>
<dbReference type="AlphaFoldDB" id="A0A7D7LP50"/>
<organism evidence="4 5">
    <name type="scientific">Marnyiella aurantia</name>
    <dbReference type="NCBI Taxonomy" id="2758037"/>
    <lineage>
        <taxon>Bacteria</taxon>
        <taxon>Pseudomonadati</taxon>
        <taxon>Bacteroidota</taxon>
        <taxon>Flavobacteriia</taxon>
        <taxon>Flavobacteriales</taxon>
        <taxon>Weeksellaceae</taxon>
        <taxon>Marnyiella</taxon>
    </lineage>
</organism>
<sequence length="219" mass="26083">MPFYQDLTDENAAIQFWKYNEDDVFDHTDLINPEDFAKVEHYHPKKLIEYLMIRQMLKMLKPDHKILYKTIGQPYLFPKDAFISISHSYPFAALAISQKRVGIDMERIQPKIVRVKHKFLNEAELSWTETENEVELLTVIWAVKEALYKLHPSKLWSLKKHYEVEKFSLNALSEICCRVFDMDFEDAYTARVTKMEDYYFAVVEEDHSLNFRIPDTSPF</sequence>
<dbReference type="GO" id="GO:0008897">
    <property type="term" value="F:holo-[acyl-carrier-protein] synthase activity"/>
    <property type="evidence" value="ECO:0007669"/>
    <property type="project" value="InterPro"/>
</dbReference>
<dbReference type="EMBL" id="JACEUX010000001">
    <property type="protein sequence ID" value="MBA5246494.1"/>
    <property type="molecule type" value="Genomic_DNA"/>
</dbReference>
<dbReference type="InterPro" id="IPR037143">
    <property type="entry name" value="4-PPantetheinyl_Trfase_dom_sf"/>
</dbReference>
<evidence type="ECO:0000256" key="1">
    <source>
        <dbReference type="ARBA" id="ARBA00022679"/>
    </source>
</evidence>
<reference evidence="3" key="3">
    <citation type="submission" date="2020-07" db="EMBL/GenBank/DDBJ databases">
        <authorList>
            <person name="Yang C."/>
        </authorList>
    </citation>
    <scope>NUCLEOTIDE SEQUENCE</scope>
    <source>
        <strain evidence="3">Cx-624</strain>
    </source>
</reference>
<dbReference type="SUPFAM" id="SSF56214">
    <property type="entry name" value="4'-phosphopantetheinyl transferase"/>
    <property type="match status" value="2"/>
</dbReference>
<dbReference type="Proteomes" id="UP000539710">
    <property type="component" value="Unassembled WGS sequence"/>
</dbReference>
<feature type="domain" description="4'-phosphopantetheinyl transferase" evidence="2">
    <location>
        <begin position="100"/>
        <end position="202"/>
    </location>
</feature>
<gene>
    <name evidence="4" type="ORF">H1R16_10625</name>
    <name evidence="3" type="ORF">H2507_04840</name>
</gene>
<accession>A0A7D7LP50</accession>
<dbReference type="Proteomes" id="UP000515349">
    <property type="component" value="Chromosome"/>
</dbReference>
<reference evidence="4 5" key="1">
    <citation type="submission" date="2020-07" db="EMBL/GenBank/DDBJ databases">
        <title>Chryseobacterium sp.cx-624.</title>
        <authorList>
            <person name="Yang C."/>
        </authorList>
    </citation>
    <scope>NUCLEOTIDE SEQUENCE [LARGE SCALE GENOMIC DNA]</scope>
    <source>
        <strain evidence="5">cx-624</strain>
        <strain evidence="4">Cx-624</strain>
    </source>
</reference>
<dbReference type="RefSeq" id="WP_181886574.1">
    <property type="nucleotide sequence ID" value="NZ_CP059472.1"/>
</dbReference>
<evidence type="ECO:0000259" key="2">
    <source>
        <dbReference type="Pfam" id="PF01648"/>
    </source>
</evidence>
<protein>
    <submittedName>
        <fullName evidence="4">4'-phosphopantetheinyl transferase superfamily protein</fullName>
    </submittedName>
</protein>
<proteinExistence type="predicted"/>
<dbReference type="Gene3D" id="3.90.470.20">
    <property type="entry name" value="4'-phosphopantetheinyl transferase domain"/>
    <property type="match status" value="1"/>
</dbReference>
<dbReference type="EMBL" id="CP059472">
    <property type="protein sequence ID" value="QMS98140.1"/>
    <property type="molecule type" value="Genomic_DNA"/>
</dbReference>
<dbReference type="InterPro" id="IPR008278">
    <property type="entry name" value="4-PPantetheinyl_Trfase_dom"/>
</dbReference>
<reference evidence="6" key="2">
    <citation type="submission" date="2020-07" db="EMBL/GenBank/DDBJ databases">
        <title>Flavobacterium sp. xlx-214.</title>
        <authorList>
            <person name="Yang C."/>
        </authorList>
    </citation>
    <scope>NUCLEOTIDE SEQUENCE [LARGE SCALE GENOMIC DNA]</scope>
    <source>
        <strain evidence="6">CX-624</strain>
    </source>
</reference>